<dbReference type="PANTHER" id="PTHR30348">
    <property type="entry name" value="UNCHARACTERIZED PROTEIN YECE"/>
    <property type="match status" value="1"/>
</dbReference>
<dbReference type="Gene3D" id="3.20.20.410">
    <property type="entry name" value="Protein of unknown function UPF0759"/>
    <property type="match status" value="1"/>
</dbReference>
<accession>A0A1Q5PFA5</accession>
<proteinExistence type="predicted"/>
<dbReference type="Proteomes" id="UP000186551">
    <property type="component" value="Unassembled WGS sequence"/>
</dbReference>
<dbReference type="InterPro" id="IPR002763">
    <property type="entry name" value="DUF72"/>
</dbReference>
<name>A0A1Q5PFA5_9BACT</name>
<dbReference type="SUPFAM" id="SSF117396">
    <property type="entry name" value="TM1631-like"/>
    <property type="match status" value="1"/>
</dbReference>
<dbReference type="OrthoDB" id="9780310at2"/>
<dbReference type="RefSeq" id="WP_073851537.1">
    <property type="nucleotide sequence ID" value="NZ_LVWA01000004.1"/>
</dbReference>
<dbReference type="AlphaFoldDB" id="A0A1Q5PFA5"/>
<sequence length="302" mass="34569">MDFGKLADISRADFTLPPNHPDTLPLLQRSGSYLKPQVYVGLPVWVNKAWVGKYYPAGMPEKESLQWYSRQFNTIELNSTHYHIPSPDTIDRWRNMVPRGFKFCPKFPQLISHEAALRSTQDVTAAFCAAIAGLEDKLGDAFLQLPPYFAPNQLPNLEAFLAFIPESIPITVELRHEGWFVDNIASLELFEVLEKYKAGTVLTDVAGRRDVLHMRLTTPSAMMRFVGNSLHPTDYTRIDAWVERLKEWFDNGLQKLYFFVHEPDNTLAPELATYLIERLNKVCGFDLKPPKKIVQPVQGELF</sequence>
<organism evidence="1 2">
    <name type="scientific">Pontibacter flavimaris</name>
    <dbReference type="NCBI Taxonomy" id="1797110"/>
    <lineage>
        <taxon>Bacteria</taxon>
        <taxon>Pseudomonadati</taxon>
        <taxon>Bacteroidota</taxon>
        <taxon>Cytophagia</taxon>
        <taxon>Cytophagales</taxon>
        <taxon>Hymenobacteraceae</taxon>
        <taxon>Pontibacter</taxon>
    </lineage>
</organism>
<dbReference type="EMBL" id="LVWA01000004">
    <property type="protein sequence ID" value="OKL40919.1"/>
    <property type="molecule type" value="Genomic_DNA"/>
</dbReference>
<dbReference type="Pfam" id="PF01904">
    <property type="entry name" value="DUF72"/>
    <property type="match status" value="1"/>
</dbReference>
<dbReference type="InterPro" id="IPR036520">
    <property type="entry name" value="UPF0759_sf"/>
</dbReference>
<evidence type="ECO:0000313" key="1">
    <source>
        <dbReference type="EMBL" id="OKL40919.1"/>
    </source>
</evidence>
<evidence type="ECO:0008006" key="3">
    <source>
        <dbReference type="Google" id="ProtNLM"/>
    </source>
</evidence>
<gene>
    <name evidence="1" type="ORF">A3841_13855</name>
</gene>
<keyword evidence="2" id="KW-1185">Reference proteome</keyword>
<reference evidence="1 2" key="1">
    <citation type="submission" date="2016-03" db="EMBL/GenBank/DDBJ databases">
        <title>Genome sequence of Pontibacter sp. nov., of the family cytophagaceae, isolated from marine sediment of the Yellow Sea, China.</title>
        <authorList>
            <person name="Zhang G."/>
            <person name="Zhang R."/>
        </authorList>
    </citation>
    <scope>NUCLEOTIDE SEQUENCE [LARGE SCALE GENOMIC DNA]</scope>
    <source>
        <strain evidence="1 2">S10-8</strain>
    </source>
</reference>
<dbReference type="PANTHER" id="PTHR30348:SF9">
    <property type="entry name" value="UPF0759 PROTEIN YECE"/>
    <property type="match status" value="1"/>
</dbReference>
<comment type="caution">
    <text evidence="1">The sequence shown here is derived from an EMBL/GenBank/DDBJ whole genome shotgun (WGS) entry which is preliminary data.</text>
</comment>
<evidence type="ECO:0000313" key="2">
    <source>
        <dbReference type="Proteomes" id="UP000186551"/>
    </source>
</evidence>
<protein>
    <recommendedName>
        <fullName evidence="3">DUF72 domain-containing protein</fullName>
    </recommendedName>
</protein>